<dbReference type="PANTHER" id="PTHR33650:SF2">
    <property type="entry name" value="CHLOROPLAST ENVELOPE MEMBRANE PROTEIN"/>
    <property type="match status" value="1"/>
</dbReference>
<evidence type="ECO:0000313" key="9">
    <source>
        <dbReference type="EMBL" id="MBD2739170.1"/>
    </source>
</evidence>
<dbReference type="RefSeq" id="WP_190959677.1">
    <property type="nucleotide sequence ID" value="NZ_JACJTU010000072.1"/>
</dbReference>
<evidence type="ECO:0000256" key="8">
    <source>
        <dbReference type="HAMAP-Rule" id="MF_01308"/>
    </source>
</evidence>
<evidence type="ECO:0000256" key="7">
    <source>
        <dbReference type="ARBA" id="ARBA00023136"/>
    </source>
</evidence>
<evidence type="ECO:0000256" key="2">
    <source>
        <dbReference type="ARBA" id="ARBA00022448"/>
    </source>
</evidence>
<evidence type="ECO:0000313" key="10">
    <source>
        <dbReference type="Proteomes" id="UP000637383"/>
    </source>
</evidence>
<keyword evidence="6 8" id="KW-0406">Ion transport</keyword>
<evidence type="ECO:0000256" key="3">
    <source>
        <dbReference type="ARBA" id="ARBA00022692"/>
    </source>
</evidence>
<dbReference type="HAMAP" id="MF_01308">
    <property type="entry name" value="CemA_PxcA"/>
    <property type="match status" value="1"/>
</dbReference>
<organism evidence="9 10">
    <name type="scientific">Nostoc paludosum FACHB-159</name>
    <dbReference type="NCBI Taxonomy" id="2692908"/>
    <lineage>
        <taxon>Bacteria</taxon>
        <taxon>Bacillati</taxon>
        <taxon>Cyanobacteriota</taxon>
        <taxon>Cyanophyceae</taxon>
        <taxon>Nostocales</taxon>
        <taxon>Nostocaceae</taxon>
        <taxon>Nostoc</taxon>
    </lineage>
</organism>
<feature type="transmembrane region" description="Helical" evidence="8">
    <location>
        <begin position="190"/>
        <end position="208"/>
    </location>
</feature>
<dbReference type="PANTHER" id="PTHR33650">
    <property type="entry name" value="CHLOROPLAST ENVELOPE MEMBRANE PROTEIN-RELATED"/>
    <property type="match status" value="1"/>
</dbReference>
<keyword evidence="5 8" id="KW-1133">Transmembrane helix</keyword>
<keyword evidence="8" id="KW-0997">Cell inner membrane</keyword>
<proteinExistence type="inferred from homology"/>
<gene>
    <name evidence="8" type="primary">pxcA</name>
    <name evidence="9" type="ORF">H6H03_35810</name>
</gene>
<comment type="similarity">
    <text evidence="8">Belongs to the CemA family.</text>
</comment>
<dbReference type="InterPro" id="IPR004282">
    <property type="entry name" value="CemA"/>
</dbReference>
<comment type="caution">
    <text evidence="9">The sequence shown here is derived from an EMBL/GenBank/DDBJ whole genome shotgun (WGS) entry which is preliminary data.</text>
</comment>
<keyword evidence="10" id="KW-1185">Reference proteome</keyword>
<feature type="transmembrane region" description="Helical" evidence="8">
    <location>
        <begin position="288"/>
        <end position="305"/>
    </location>
</feature>
<sequence length="407" mass="46717">MHRNVFKQIHQWIVKTPLRSLSEAYNAALAIQAIEEKHFAGQAIAKDSNYTDAAFSYFRNERESYLQIIRLRLAEFRTSNLISNLLHTSPEQRLSGMSQDSDEGVILEKLNLIESVLARYDTQRQLEATIFSQTQDQEAPSEFGETGSLQRIRSGSVFDTASQIKKELTPEYEREVLYELRTARKRTIRAIRFLILLIVIPLMVQFAGKSLLIEPLIHHFNHSPQIVLMGEAKERALHDLAQFRESLEFDTLVNDSHQSPNLEQELKTEANRLLERYSEESTEGIKNLFADGLAFVIFIALIYFGRQPMITLKSLIDRVFVGLNDATKVFLIILFTDMFVGYHSSHGWEVLLEGIAEHFGLPSDRNTIFLFIATVPVMLDATLKYWIFNHLTRKSPSAVAVYKTMNE</sequence>
<keyword evidence="2 8" id="KW-0813">Transport</keyword>
<feature type="transmembrane region" description="Helical" evidence="8">
    <location>
        <begin position="368"/>
        <end position="387"/>
    </location>
</feature>
<keyword evidence="8" id="KW-1003">Cell membrane</keyword>
<accession>A0ABR8KM13</accession>
<dbReference type="Pfam" id="PF03040">
    <property type="entry name" value="CemA"/>
    <property type="match status" value="1"/>
</dbReference>
<dbReference type="EMBL" id="JACJTU010000072">
    <property type="protein sequence ID" value="MBD2739170.1"/>
    <property type="molecule type" value="Genomic_DNA"/>
</dbReference>
<keyword evidence="7 8" id="KW-0472">Membrane</keyword>
<evidence type="ECO:0000256" key="4">
    <source>
        <dbReference type="ARBA" id="ARBA00022781"/>
    </source>
</evidence>
<evidence type="ECO:0000256" key="6">
    <source>
        <dbReference type="ARBA" id="ARBA00023065"/>
    </source>
</evidence>
<comment type="subcellular location">
    <subcellularLocation>
        <location evidence="8">Cell inner membrane</location>
        <topology evidence="8">Multi-pass membrane protein</topology>
    </subcellularLocation>
    <subcellularLocation>
        <location evidence="1">Membrane</location>
        <topology evidence="1">Multi-pass membrane protein</topology>
    </subcellularLocation>
</comment>
<reference evidence="9 10" key="1">
    <citation type="journal article" date="2020" name="ISME J.">
        <title>Comparative genomics reveals insights into cyanobacterial evolution and habitat adaptation.</title>
        <authorList>
            <person name="Chen M.Y."/>
            <person name="Teng W.K."/>
            <person name="Zhao L."/>
            <person name="Hu C.X."/>
            <person name="Zhou Y.K."/>
            <person name="Han B.P."/>
            <person name="Song L.R."/>
            <person name="Shu W.S."/>
        </authorList>
    </citation>
    <scope>NUCLEOTIDE SEQUENCE [LARGE SCALE GENOMIC DNA]</scope>
    <source>
        <strain evidence="9 10">FACHB-159</strain>
    </source>
</reference>
<name>A0ABR8KM13_9NOSO</name>
<comment type="function">
    <text evidence="8">Required for H(+) efflux immediately after light irradiation to form a rapid H(+) concentration gradient across the thylakoid membranes. Together with PxcL, contributes to transient H(+) uptake following dark to light transition.</text>
</comment>
<keyword evidence="4 8" id="KW-0375">Hydrogen ion transport</keyword>
<keyword evidence="3 8" id="KW-0812">Transmembrane</keyword>
<feature type="transmembrane region" description="Helical" evidence="8">
    <location>
        <begin position="326"/>
        <end position="344"/>
    </location>
</feature>
<dbReference type="Proteomes" id="UP000637383">
    <property type="component" value="Unassembled WGS sequence"/>
</dbReference>
<evidence type="ECO:0000256" key="5">
    <source>
        <dbReference type="ARBA" id="ARBA00022989"/>
    </source>
</evidence>
<protein>
    <recommendedName>
        <fullName evidence="8">Proton extrusion protein PxcA</fullName>
    </recommendedName>
</protein>
<evidence type="ECO:0000256" key="1">
    <source>
        <dbReference type="ARBA" id="ARBA00004141"/>
    </source>
</evidence>